<evidence type="ECO:0000313" key="1">
    <source>
        <dbReference type="EMBL" id="UXH42752.1"/>
    </source>
</evidence>
<accession>A0ACD4C2W3</accession>
<dbReference type="EMBL" id="CP104558">
    <property type="protein sequence ID" value="UXH42752.1"/>
    <property type="molecule type" value="Genomic_DNA"/>
</dbReference>
<protein>
    <submittedName>
        <fullName evidence="1">Glycoside hydrolase family 88 protein</fullName>
    </submittedName>
</protein>
<gene>
    <name evidence="1" type="ORF">N5C46_13545</name>
</gene>
<evidence type="ECO:0000313" key="2">
    <source>
        <dbReference type="Proteomes" id="UP001064027"/>
    </source>
</evidence>
<sequence length="400" mass="46083">MIRETAIIVIVFVLLLVVTFDLYPIIKRWVLRIHIGRYQDQQSWNKSIINKATVWINHTPKIKVTDNSRLVVIDILKGNYTKSAIQHWQEASLLLGLAEYIKSQEDSKIKDKITIYLNSKFTSDGQWAQKPEHIDCAILAYSIFKLPFIEVEKYKPALDYTWELIKQHIGNDGTVGYRKSMMNYRYVDTIGFICPFLINYGVYFNSEESIELAIKQIKEYEQNGMLNGFHIPSHVYKVEKKLPLGLIGWGRGLGWFAIGVVDSWLDLPISHKYKSTLEESVKKVAIAAMNFQQENGSWNWTITRNEARADSSTTAMLAWLLINASEINEIGERSYRSSEKAIQYLMSVTRRDGAVEFSQGDTKDIGVYSNSYEVLPFTQGFCIRNINSYNRLLNKLKLTS</sequence>
<keyword evidence="2" id="KW-1185">Reference proteome</keyword>
<reference evidence="1" key="1">
    <citation type="submission" date="2022-09" db="EMBL/GenBank/DDBJ databases">
        <title>Complete genome sequence of Rossellomorea vietnamensis strain RL-WG62, a newly isolated PGPR with the potential for plant salinity stress alleviation.</title>
        <authorList>
            <person name="Ren L."/>
            <person name="Wang G."/>
            <person name="Hu H."/>
        </authorList>
    </citation>
    <scope>NUCLEOTIDE SEQUENCE</scope>
    <source>
        <strain evidence="1">RL-WG62</strain>
    </source>
</reference>
<name>A0ACD4C2W3_9BACI</name>
<keyword evidence="1" id="KW-0378">Hydrolase</keyword>
<proteinExistence type="predicted"/>
<organism evidence="1 2">
    <name type="scientific">Rossellomorea vietnamensis</name>
    <dbReference type="NCBI Taxonomy" id="218284"/>
    <lineage>
        <taxon>Bacteria</taxon>
        <taxon>Bacillati</taxon>
        <taxon>Bacillota</taxon>
        <taxon>Bacilli</taxon>
        <taxon>Bacillales</taxon>
        <taxon>Bacillaceae</taxon>
        <taxon>Rossellomorea</taxon>
    </lineage>
</organism>
<dbReference type="Proteomes" id="UP001064027">
    <property type="component" value="Chromosome"/>
</dbReference>